<dbReference type="EMBL" id="KE125284">
    <property type="protein sequence ID" value="EPB69536.1"/>
    <property type="molecule type" value="Genomic_DNA"/>
</dbReference>
<reference evidence="2 3" key="1">
    <citation type="submission" date="2013-05" db="EMBL/GenBank/DDBJ databases">
        <title>Draft genome of the parasitic nematode Anyclostoma ceylanicum.</title>
        <authorList>
            <person name="Mitreva M."/>
        </authorList>
    </citation>
    <scope>NUCLEOTIDE SEQUENCE [LARGE SCALE GENOMIC DNA]</scope>
</reference>
<name>A0A0D6LHY6_9BILA</name>
<feature type="region of interest" description="Disordered" evidence="1">
    <location>
        <begin position="1"/>
        <end position="23"/>
    </location>
</feature>
<evidence type="ECO:0000256" key="1">
    <source>
        <dbReference type="SAM" id="MobiDB-lite"/>
    </source>
</evidence>
<proteinExistence type="predicted"/>
<organism evidence="2 3">
    <name type="scientific">Ancylostoma ceylanicum</name>
    <dbReference type="NCBI Taxonomy" id="53326"/>
    <lineage>
        <taxon>Eukaryota</taxon>
        <taxon>Metazoa</taxon>
        <taxon>Ecdysozoa</taxon>
        <taxon>Nematoda</taxon>
        <taxon>Chromadorea</taxon>
        <taxon>Rhabditida</taxon>
        <taxon>Rhabditina</taxon>
        <taxon>Rhabditomorpha</taxon>
        <taxon>Strongyloidea</taxon>
        <taxon>Ancylostomatidae</taxon>
        <taxon>Ancylostomatinae</taxon>
        <taxon>Ancylostoma</taxon>
    </lineage>
</organism>
<accession>A0A0D6LHY6</accession>
<gene>
    <name evidence="2" type="ORF">ANCCEY_11364</name>
</gene>
<protein>
    <submittedName>
        <fullName evidence="2">Uncharacterized protein</fullName>
    </submittedName>
</protein>
<evidence type="ECO:0000313" key="2">
    <source>
        <dbReference type="EMBL" id="EPB69536.1"/>
    </source>
</evidence>
<dbReference type="Proteomes" id="UP000054495">
    <property type="component" value="Unassembled WGS sequence"/>
</dbReference>
<dbReference type="AlphaFoldDB" id="A0A0D6LHY6"/>
<evidence type="ECO:0000313" key="3">
    <source>
        <dbReference type="Proteomes" id="UP000054495"/>
    </source>
</evidence>
<keyword evidence="3" id="KW-1185">Reference proteome</keyword>
<sequence length="66" mass="7039">MARAEDLAKSPNDAPVYSSQPPGPDNAVCIYWFRVHCEGTGKGTNIPLPVKIIIVLLATESGTSKL</sequence>